<evidence type="ECO:0000313" key="10">
    <source>
        <dbReference type="EMBL" id="MVO98761.1"/>
    </source>
</evidence>
<accession>A0A7X3JY76</accession>
<dbReference type="HAMAP" id="MF_00181">
    <property type="entry name" value="Cytosol_peptidase_M17"/>
    <property type="match status" value="1"/>
</dbReference>
<comment type="subcellular location">
    <subcellularLocation>
        <location evidence="8">Cytoplasm</location>
    </subcellularLocation>
</comment>
<evidence type="ECO:0000256" key="6">
    <source>
        <dbReference type="ARBA" id="ARBA00022801"/>
    </source>
</evidence>
<dbReference type="EMBL" id="RHLK01000002">
    <property type="protein sequence ID" value="MVO98761.1"/>
    <property type="molecule type" value="Genomic_DNA"/>
</dbReference>
<evidence type="ECO:0000256" key="1">
    <source>
        <dbReference type="ARBA" id="ARBA00000135"/>
    </source>
</evidence>
<protein>
    <recommendedName>
        <fullName evidence="8">Probable cytosol aminopeptidase</fullName>
        <ecNumber evidence="8">3.4.11.1</ecNumber>
    </recommendedName>
    <alternativeName>
        <fullName evidence="8">Leucine aminopeptidase</fullName>
        <shortName evidence="8">LAP</shortName>
        <ecNumber evidence="8">3.4.11.10</ecNumber>
    </alternativeName>
    <alternativeName>
        <fullName evidence="8">Leucyl aminopeptidase</fullName>
    </alternativeName>
</protein>
<feature type="binding site" evidence="8">
    <location>
        <position position="395"/>
    </location>
    <ligand>
        <name>Mn(2+)</name>
        <dbReference type="ChEBI" id="CHEBI:29035"/>
        <label>1</label>
    </ligand>
</feature>
<feature type="domain" description="Cytosol aminopeptidase" evidence="9">
    <location>
        <begin position="391"/>
        <end position="398"/>
    </location>
</feature>
<keyword evidence="11" id="KW-1185">Reference proteome</keyword>
<dbReference type="PRINTS" id="PR00481">
    <property type="entry name" value="LAMNOPPTDASE"/>
</dbReference>
<comment type="catalytic activity">
    <reaction evidence="2 8">
        <text>Release of an N-terminal amino acid, preferentially leucine, but not glutamic or aspartic acids.</text>
        <dbReference type="EC" id="3.4.11.10"/>
    </reaction>
</comment>
<dbReference type="InterPro" id="IPR008283">
    <property type="entry name" value="Peptidase_M17_N"/>
</dbReference>
<keyword evidence="5 8" id="KW-0645">Protease</keyword>
<evidence type="ECO:0000256" key="3">
    <source>
        <dbReference type="ARBA" id="ARBA00009528"/>
    </source>
</evidence>
<comment type="caution">
    <text evidence="10">The sequence shown here is derived from an EMBL/GenBank/DDBJ whole genome shotgun (WGS) entry which is preliminary data.</text>
</comment>
<feature type="binding site" evidence="8">
    <location>
        <position position="316"/>
    </location>
    <ligand>
        <name>Mn(2+)</name>
        <dbReference type="ChEBI" id="CHEBI:29035"/>
        <label>2</label>
    </ligand>
</feature>
<dbReference type="InterPro" id="IPR023042">
    <property type="entry name" value="Peptidase_M17_leu_NH2_pept"/>
</dbReference>
<name>A0A7X3JY76_9BACL</name>
<evidence type="ECO:0000256" key="8">
    <source>
        <dbReference type="HAMAP-Rule" id="MF_00181"/>
    </source>
</evidence>
<dbReference type="Proteomes" id="UP000490800">
    <property type="component" value="Unassembled WGS sequence"/>
</dbReference>
<proteinExistence type="inferred from homology"/>
<dbReference type="GO" id="GO:0006508">
    <property type="term" value="P:proteolysis"/>
    <property type="evidence" value="ECO:0007669"/>
    <property type="project" value="UniProtKB-KW"/>
</dbReference>
<dbReference type="PANTHER" id="PTHR11963">
    <property type="entry name" value="LEUCINE AMINOPEPTIDASE-RELATED"/>
    <property type="match status" value="1"/>
</dbReference>
<evidence type="ECO:0000256" key="4">
    <source>
        <dbReference type="ARBA" id="ARBA00022438"/>
    </source>
</evidence>
<evidence type="ECO:0000256" key="5">
    <source>
        <dbReference type="ARBA" id="ARBA00022670"/>
    </source>
</evidence>
<keyword evidence="8" id="KW-0464">Manganese</keyword>
<keyword evidence="6 8" id="KW-0378">Hydrolase</keyword>
<dbReference type="InterPro" id="IPR011356">
    <property type="entry name" value="Leucine_aapep/pepB"/>
</dbReference>
<dbReference type="NCBIfam" id="NF002073">
    <property type="entry name" value="PRK00913.1-2"/>
    <property type="match status" value="1"/>
</dbReference>
<comment type="function">
    <text evidence="7 8">Presumably involved in the processing and regular turnover of intracellular proteins. Catalyzes the removal of unsubstituted N-terminal amino acids from various peptides.</text>
</comment>
<evidence type="ECO:0000256" key="2">
    <source>
        <dbReference type="ARBA" id="ARBA00000967"/>
    </source>
</evidence>
<dbReference type="InterPro" id="IPR043472">
    <property type="entry name" value="Macro_dom-like"/>
</dbReference>
<dbReference type="AlphaFoldDB" id="A0A7X3JY76"/>
<feature type="binding site" evidence="8">
    <location>
        <position position="395"/>
    </location>
    <ligand>
        <name>Mn(2+)</name>
        <dbReference type="ChEBI" id="CHEBI:29035"/>
        <label>2</label>
    </ligand>
</feature>
<dbReference type="Gene3D" id="3.40.630.10">
    <property type="entry name" value="Zn peptidases"/>
    <property type="match status" value="1"/>
</dbReference>
<keyword evidence="8" id="KW-0479">Metal-binding</keyword>
<organism evidence="10 11">
    <name type="scientific">Paenibacillus lutrae</name>
    <dbReference type="NCBI Taxonomy" id="2078573"/>
    <lineage>
        <taxon>Bacteria</taxon>
        <taxon>Bacillati</taxon>
        <taxon>Bacillota</taxon>
        <taxon>Bacilli</taxon>
        <taxon>Bacillales</taxon>
        <taxon>Paenibacillaceae</taxon>
        <taxon>Paenibacillus</taxon>
    </lineage>
</organism>
<reference evidence="10 11" key="1">
    <citation type="journal article" date="2019" name="Microorganisms">
        <title>Paenibacillus lutrae sp. nov., A Chitinolytic Species Isolated from A River Otter in Castril Natural Park, Granada, Spain.</title>
        <authorList>
            <person name="Rodriguez M."/>
            <person name="Reina J.C."/>
            <person name="Bejar V."/>
            <person name="Llamas I."/>
        </authorList>
    </citation>
    <scope>NUCLEOTIDE SEQUENCE [LARGE SCALE GENOMIC DNA]</scope>
    <source>
        <strain evidence="10 11">N10</strain>
    </source>
</reference>
<dbReference type="SUPFAM" id="SSF52949">
    <property type="entry name" value="Macro domain-like"/>
    <property type="match status" value="1"/>
</dbReference>
<feature type="active site" evidence="8">
    <location>
        <position position="397"/>
    </location>
</feature>
<dbReference type="CDD" id="cd00433">
    <property type="entry name" value="Peptidase_M17"/>
    <property type="match status" value="1"/>
</dbReference>
<comment type="similarity">
    <text evidence="3 8">Belongs to the peptidase M17 family.</text>
</comment>
<dbReference type="OrthoDB" id="9809354at2"/>
<dbReference type="SUPFAM" id="SSF53187">
    <property type="entry name" value="Zn-dependent exopeptidases"/>
    <property type="match status" value="1"/>
</dbReference>
<sequence>MTDSHSTTYSFAKVTGWLAAEADVLLYFVTGTEETLSDLPPDLVGEITRRRQAGHFTCAAGEVTALPTYGLLPAPYVIAAGLGPAPAGRDALRAAAVHAAREAQRLGLSRLAVRLPGGDYAAAPVQGGGMFTASVCGAPAPASQTGTGSAAGALPQDTAAPDAAGLAATVFTVTEGLLLGAYRMATYARGAKPRPQLAAVQYFVQPDGLNGEVLQAAVSAAEAYAAATNYARDLTNMPGNLLTPSALAEEAERLAGQYGFACEVLGEEEIVTRGMGALAAVGLGSANPPRMITLRYDGDPSSQEVLGLVGKGVTFDTGGISIKPAGGMEEMISDMGGAAVLLGVLMAAGRLKPKVNLLVVIPAAENMPSGSAMRPGDVVTTLSGRTIEVLNTDAEGRMILADGVTYARQLGATRLIDVATLTGAVLVSFADLATGALTNDDAFYGEFLQASVRAGERVWQLPNYPEYREMLRSDVADIKNAAAHKFAGAIMGGCFVEAFVEGLPWIHLDTGGTAWLWGERGIEPKGGTGAMVRTIIDYVCSTLPDR</sequence>
<dbReference type="InterPro" id="IPR000819">
    <property type="entry name" value="Peptidase_M17_C"/>
</dbReference>
<dbReference type="Pfam" id="PF00883">
    <property type="entry name" value="Peptidase_M17"/>
    <property type="match status" value="1"/>
</dbReference>
<dbReference type="PROSITE" id="PS00631">
    <property type="entry name" value="CYTOSOL_AP"/>
    <property type="match status" value="1"/>
</dbReference>
<keyword evidence="8" id="KW-0963">Cytoplasm</keyword>
<feature type="binding site" evidence="8">
    <location>
        <position position="393"/>
    </location>
    <ligand>
        <name>Mn(2+)</name>
        <dbReference type="ChEBI" id="CHEBI:29035"/>
        <label>1</label>
    </ligand>
</feature>
<gene>
    <name evidence="8" type="primary">pepA</name>
    <name evidence="10" type="ORF">EDM21_04365</name>
</gene>
<evidence type="ECO:0000313" key="11">
    <source>
        <dbReference type="Proteomes" id="UP000490800"/>
    </source>
</evidence>
<dbReference type="EC" id="3.4.11.1" evidence="8"/>
<dbReference type="GO" id="GO:0070006">
    <property type="term" value="F:metalloaminopeptidase activity"/>
    <property type="evidence" value="ECO:0007669"/>
    <property type="project" value="InterPro"/>
</dbReference>
<feature type="binding site" evidence="8">
    <location>
        <position position="316"/>
    </location>
    <ligand>
        <name>Mn(2+)</name>
        <dbReference type="ChEBI" id="CHEBI:29035"/>
        <label>1</label>
    </ligand>
</feature>
<evidence type="ECO:0000256" key="7">
    <source>
        <dbReference type="ARBA" id="ARBA00049972"/>
    </source>
</evidence>
<dbReference type="GO" id="GO:0005737">
    <property type="term" value="C:cytoplasm"/>
    <property type="evidence" value="ECO:0007669"/>
    <property type="project" value="UniProtKB-SubCell"/>
</dbReference>
<dbReference type="EC" id="3.4.11.10" evidence="8"/>
<feature type="active site" evidence="8">
    <location>
        <position position="323"/>
    </location>
</feature>
<comment type="catalytic activity">
    <reaction evidence="1 8">
        <text>Release of an N-terminal amino acid, Xaa-|-Yaa-, in which Xaa is preferably Leu, but may be other amino acids including Pro although not Arg or Lys, and Yaa may be Pro. Amino acid amides and methyl esters are also readily hydrolyzed, but rates on arylamides are exceedingly low.</text>
        <dbReference type="EC" id="3.4.11.1"/>
    </reaction>
</comment>
<comment type="cofactor">
    <cofactor evidence="8">
        <name>Mn(2+)</name>
        <dbReference type="ChEBI" id="CHEBI:29035"/>
    </cofactor>
    <text evidence="8">Binds 2 manganese ions per subunit.</text>
</comment>
<feature type="binding site" evidence="8">
    <location>
        <position position="334"/>
    </location>
    <ligand>
        <name>Mn(2+)</name>
        <dbReference type="ChEBI" id="CHEBI:29035"/>
        <label>2</label>
    </ligand>
</feature>
<dbReference type="Gene3D" id="3.40.220.10">
    <property type="entry name" value="Leucine Aminopeptidase, subunit E, domain 1"/>
    <property type="match status" value="2"/>
</dbReference>
<evidence type="ECO:0000259" key="9">
    <source>
        <dbReference type="PROSITE" id="PS00631"/>
    </source>
</evidence>
<keyword evidence="4 8" id="KW-0031">Aminopeptidase</keyword>
<feature type="binding site" evidence="8">
    <location>
        <position position="311"/>
    </location>
    <ligand>
        <name>Mn(2+)</name>
        <dbReference type="ChEBI" id="CHEBI:29035"/>
        <label>2</label>
    </ligand>
</feature>
<dbReference type="Pfam" id="PF02789">
    <property type="entry name" value="Peptidase_M17_N"/>
    <property type="match status" value="1"/>
</dbReference>
<dbReference type="GO" id="GO:0030145">
    <property type="term" value="F:manganese ion binding"/>
    <property type="evidence" value="ECO:0007669"/>
    <property type="project" value="UniProtKB-UniRule"/>
</dbReference>
<dbReference type="PANTHER" id="PTHR11963:SF23">
    <property type="entry name" value="CYTOSOL AMINOPEPTIDASE"/>
    <property type="match status" value="1"/>
</dbReference>